<evidence type="ECO:0000313" key="2">
    <source>
        <dbReference type="EMBL" id="MBC8362735.1"/>
    </source>
</evidence>
<protein>
    <submittedName>
        <fullName evidence="2">Dynamin family protein</fullName>
    </submittedName>
</protein>
<proteinExistence type="predicted"/>
<dbReference type="CDD" id="cd09912">
    <property type="entry name" value="DLP_2"/>
    <property type="match status" value="1"/>
</dbReference>
<dbReference type="Proteomes" id="UP000603434">
    <property type="component" value="Unassembled WGS sequence"/>
</dbReference>
<evidence type="ECO:0000259" key="1">
    <source>
        <dbReference type="Pfam" id="PF00350"/>
    </source>
</evidence>
<gene>
    <name evidence="2" type="ORF">H8E23_15225</name>
</gene>
<sequence>MDHSVNSEQNPDASNDRLISVLNVATNLVSVLGSAFKHEAKKLSALKDRLMDGRFHLAVLGQFKRGKSTLLNALVAEPILPVSVIPLTAVPTFIHFGAAPKIRVHYGDTRSVEEFSGASTSDRTAFLVKYVTEEGNPKNKLGVTEVEVVLPAPILSKGVVLIDTPGIGSTYRHNTQATLNFLQQCDAALFLISADPPITDVELDFLRQVREKVPRLFFILNKVDYLNAEEVRRLEAERGFLFRKQ</sequence>
<dbReference type="InterPro" id="IPR045063">
    <property type="entry name" value="Dynamin_N"/>
</dbReference>
<organism evidence="2 3">
    <name type="scientific">Candidatus Desulfatibia profunda</name>
    <dbReference type="NCBI Taxonomy" id="2841695"/>
    <lineage>
        <taxon>Bacteria</taxon>
        <taxon>Pseudomonadati</taxon>
        <taxon>Thermodesulfobacteriota</taxon>
        <taxon>Desulfobacteria</taxon>
        <taxon>Desulfobacterales</taxon>
        <taxon>Desulfobacterales incertae sedis</taxon>
        <taxon>Candidatus Desulfatibia</taxon>
    </lineage>
</organism>
<dbReference type="AlphaFoldDB" id="A0A8J6TI50"/>
<dbReference type="PANTHER" id="PTHR43681">
    <property type="entry name" value="TRANSMEMBRANE GTPASE FZO"/>
    <property type="match status" value="1"/>
</dbReference>
<dbReference type="SUPFAM" id="SSF52540">
    <property type="entry name" value="P-loop containing nucleoside triphosphate hydrolases"/>
    <property type="match status" value="1"/>
</dbReference>
<reference evidence="2 3" key="1">
    <citation type="submission" date="2020-08" db="EMBL/GenBank/DDBJ databases">
        <title>Bridging the membrane lipid divide: bacteria of the FCB group superphylum have the potential to synthesize archaeal ether lipids.</title>
        <authorList>
            <person name="Villanueva L."/>
            <person name="Von Meijenfeldt F.A.B."/>
            <person name="Westbye A.B."/>
            <person name="Yadav S."/>
            <person name="Hopmans E.C."/>
            <person name="Dutilh B.E."/>
            <person name="Sinninghe Damste J.S."/>
        </authorList>
    </citation>
    <scope>NUCLEOTIDE SEQUENCE [LARGE SCALE GENOMIC DNA]</scope>
    <source>
        <strain evidence="2">NIOZ-UU30</strain>
    </source>
</reference>
<dbReference type="EMBL" id="JACNJH010000214">
    <property type="protein sequence ID" value="MBC8362735.1"/>
    <property type="molecule type" value="Genomic_DNA"/>
</dbReference>
<name>A0A8J6TI50_9BACT</name>
<evidence type="ECO:0000313" key="3">
    <source>
        <dbReference type="Proteomes" id="UP000603434"/>
    </source>
</evidence>
<comment type="caution">
    <text evidence="2">The sequence shown here is derived from an EMBL/GenBank/DDBJ whole genome shotgun (WGS) entry which is preliminary data.</text>
</comment>
<feature type="domain" description="Dynamin N-terminal" evidence="1">
    <location>
        <begin position="57"/>
        <end position="223"/>
    </location>
</feature>
<dbReference type="Pfam" id="PF00350">
    <property type="entry name" value="Dynamin_N"/>
    <property type="match status" value="1"/>
</dbReference>
<accession>A0A8J6TI50</accession>
<dbReference type="InterPro" id="IPR051943">
    <property type="entry name" value="TRAFAC_Dynamin-like_GTPase"/>
</dbReference>
<dbReference type="Gene3D" id="3.40.50.300">
    <property type="entry name" value="P-loop containing nucleotide triphosphate hydrolases"/>
    <property type="match status" value="1"/>
</dbReference>
<dbReference type="PANTHER" id="PTHR43681:SF1">
    <property type="entry name" value="SARCALUMENIN"/>
    <property type="match status" value="1"/>
</dbReference>
<dbReference type="InterPro" id="IPR027417">
    <property type="entry name" value="P-loop_NTPase"/>
</dbReference>